<evidence type="ECO:0000256" key="1">
    <source>
        <dbReference type="SAM" id="SignalP"/>
    </source>
</evidence>
<protein>
    <submittedName>
        <fullName evidence="2">Uncharacterized protein</fullName>
    </submittedName>
</protein>
<evidence type="ECO:0000313" key="2">
    <source>
        <dbReference type="EMBL" id="MBB4155306.1"/>
    </source>
</evidence>
<feature type="chain" id="PRO_5032783814" evidence="1">
    <location>
        <begin position="22"/>
        <end position="235"/>
    </location>
</feature>
<proteinExistence type="predicted"/>
<keyword evidence="3" id="KW-1185">Reference proteome</keyword>
<dbReference type="EMBL" id="JACIEV010000011">
    <property type="protein sequence ID" value="MBB4155306.1"/>
    <property type="molecule type" value="Genomic_DNA"/>
</dbReference>
<evidence type="ECO:0000313" key="3">
    <source>
        <dbReference type="Proteomes" id="UP000529795"/>
    </source>
</evidence>
<sequence length="235" mass="25706">MDTNTTRRQLLRIGTSAAAYAAGAAIVAGCVAVATQAKGEAAAISPGLAKLLADYDRHDARLDHFYETVWNPVCDAHRAELDAIHNRPPLVVEYPSYRHRFDGVSAAGSFSTANKHDVIRCKGIVGVARDKQSADPQWQQLYRAARRIVARVKADERDEARLERKYGFATLRARESELSQPTCEDAQAIRQFPCASIADLRAKLTHLERIGLREADGGEALDLVIAGLDSIEGRA</sequence>
<dbReference type="PROSITE" id="PS51318">
    <property type="entry name" value="TAT"/>
    <property type="match status" value="1"/>
</dbReference>
<keyword evidence="1" id="KW-0732">Signal</keyword>
<dbReference type="InterPro" id="IPR006311">
    <property type="entry name" value="TAT_signal"/>
</dbReference>
<organism evidence="2 3">
    <name type="scientific">Sphingomonas jinjuensis</name>
    <dbReference type="NCBI Taxonomy" id="535907"/>
    <lineage>
        <taxon>Bacteria</taxon>
        <taxon>Pseudomonadati</taxon>
        <taxon>Pseudomonadota</taxon>
        <taxon>Alphaproteobacteria</taxon>
        <taxon>Sphingomonadales</taxon>
        <taxon>Sphingomonadaceae</taxon>
        <taxon>Sphingomonas</taxon>
    </lineage>
</organism>
<gene>
    <name evidence="2" type="ORF">GGQ80_003226</name>
</gene>
<feature type="signal peptide" evidence="1">
    <location>
        <begin position="1"/>
        <end position="21"/>
    </location>
</feature>
<dbReference type="RefSeq" id="WP_183986681.1">
    <property type="nucleotide sequence ID" value="NZ_JACIEV010000011.1"/>
</dbReference>
<accession>A0A840FGJ5</accession>
<comment type="caution">
    <text evidence="2">The sequence shown here is derived from an EMBL/GenBank/DDBJ whole genome shotgun (WGS) entry which is preliminary data.</text>
</comment>
<reference evidence="2 3" key="1">
    <citation type="submission" date="2020-08" db="EMBL/GenBank/DDBJ databases">
        <title>Genomic Encyclopedia of Type Strains, Phase IV (KMG-IV): sequencing the most valuable type-strain genomes for metagenomic binning, comparative biology and taxonomic classification.</title>
        <authorList>
            <person name="Goeker M."/>
        </authorList>
    </citation>
    <scope>NUCLEOTIDE SEQUENCE [LARGE SCALE GENOMIC DNA]</scope>
    <source>
        <strain evidence="2 3">YC6723</strain>
    </source>
</reference>
<name>A0A840FGJ5_9SPHN</name>
<dbReference type="Proteomes" id="UP000529795">
    <property type="component" value="Unassembled WGS sequence"/>
</dbReference>
<dbReference type="PROSITE" id="PS51257">
    <property type="entry name" value="PROKAR_LIPOPROTEIN"/>
    <property type="match status" value="1"/>
</dbReference>
<dbReference type="AlphaFoldDB" id="A0A840FGJ5"/>